<proteinExistence type="inferred from homology"/>
<evidence type="ECO:0000256" key="2">
    <source>
        <dbReference type="ARBA" id="ARBA00022448"/>
    </source>
</evidence>
<dbReference type="GO" id="GO:0016020">
    <property type="term" value="C:membrane"/>
    <property type="evidence" value="ECO:0007669"/>
    <property type="project" value="UniProtKB-SubCell"/>
</dbReference>
<evidence type="ECO:0000256" key="3">
    <source>
        <dbReference type="ARBA" id="ARBA00022692"/>
    </source>
</evidence>
<keyword evidence="4 7" id="KW-1133">Transmembrane helix</keyword>
<feature type="transmembrane region" description="Helical" evidence="7">
    <location>
        <begin position="44"/>
        <end position="68"/>
    </location>
</feature>
<dbReference type="PROSITE" id="PS00610">
    <property type="entry name" value="NA_NEUROTRAN_SYMP_1"/>
    <property type="match status" value="1"/>
</dbReference>
<dbReference type="SUPFAM" id="SSF161070">
    <property type="entry name" value="SNF-like"/>
    <property type="match status" value="1"/>
</dbReference>
<sequence length="461" mass="49496">MHESPSIANRWSSRLLFILASTAAAVGLGNIWKFPYITGENGGGAFVLVYLLCIAGIGLPIMIAEIVIGRRGRHSPGYAARKVAQESGRSKAWQITGWMGMATGFLVLSFYAVIAGWALAYVFEAGSGAFAGASVAEISDIFDGLVSSSAQLTFWHATIIVGVVFVVGNGIKDGLERAVSWMLPAMVLLLIGLASYAAYIGDFGAAIEFMFAPDFSELSINGVMLALGHAFFSLGLASGVVIMYGAYLSKSTSIIQTSLWVALADTFVALLAGLAIFPIVFGSQLAPEAGPGLIFQTLPVAFSQMPGGTALGTVFFIMLVIAAFTSAIAMIESAVAFLEERFNLGRWTATMGAGFILWLLGQITIYSFSGAEWTQLNWQISEEKSLKSWFDVIDYATSNILLPLGGLLLAIFAGWVMKTSYSQDELDTQPIAFKIWHFIVRYLAPIAIILIFLQLIGIIQF</sequence>
<feature type="transmembrane region" description="Helical" evidence="7">
    <location>
        <begin position="395"/>
        <end position="417"/>
    </location>
</feature>
<reference evidence="9" key="1">
    <citation type="journal article" date="2018" name="Front. Microbiol.">
        <title>Genome-Based Analysis Reveals the Taxonomy and Diversity of the Family Idiomarinaceae.</title>
        <authorList>
            <person name="Liu Y."/>
            <person name="Lai Q."/>
            <person name="Shao Z."/>
        </authorList>
    </citation>
    <scope>NUCLEOTIDE SEQUENCE [LARGE SCALE GENOMIC DNA]</scope>
    <source>
        <strain evidence="9">PIM1</strain>
    </source>
</reference>
<keyword evidence="9" id="KW-1185">Reference proteome</keyword>
<dbReference type="PRINTS" id="PR00176">
    <property type="entry name" value="NANEUSMPORT"/>
</dbReference>
<accession>A0A432YJM9</accession>
<feature type="transmembrane region" description="Helical" evidence="7">
    <location>
        <begin position="259"/>
        <end position="281"/>
    </location>
</feature>
<feature type="transmembrane region" description="Helical" evidence="7">
    <location>
        <begin position="12"/>
        <end position="32"/>
    </location>
</feature>
<keyword evidence="6" id="KW-0769">Symport</keyword>
<dbReference type="Pfam" id="PF00209">
    <property type="entry name" value="SNF"/>
    <property type="match status" value="2"/>
</dbReference>
<dbReference type="GO" id="GO:0015293">
    <property type="term" value="F:symporter activity"/>
    <property type="evidence" value="ECO:0007669"/>
    <property type="project" value="UniProtKB-KW"/>
</dbReference>
<evidence type="ECO:0000313" key="8">
    <source>
        <dbReference type="EMBL" id="RUO61187.1"/>
    </source>
</evidence>
<evidence type="ECO:0000256" key="4">
    <source>
        <dbReference type="ARBA" id="ARBA00022989"/>
    </source>
</evidence>
<dbReference type="CDD" id="cd10336">
    <property type="entry name" value="SLC6sbd_Tyt1-Like"/>
    <property type="match status" value="1"/>
</dbReference>
<feature type="transmembrane region" description="Helical" evidence="7">
    <location>
        <begin position="438"/>
        <end position="459"/>
    </location>
</feature>
<evidence type="ECO:0000256" key="7">
    <source>
        <dbReference type="SAM" id="Phobius"/>
    </source>
</evidence>
<dbReference type="NCBIfam" id="NF037979">
    <property type="entry name" value="Na_transp"/>
    <property type="match status" value="1"/>
</dbReference>
<name>A0A432YJM9_9GAMM</name>
<dbReference type="PROSITE" id="PS50267">
    <property type="entry name" value="NA_NEUROTRAN_SYMP_3"/>
    <property type="match status" value="1"/>
</dbReference>
<feature type="transmembrane region" description="Helical" evidence="7">
    <location>
        <begin position="152"/>
        <end position="171"/>
    </location>
</feature>
<comment type="similarity">
    <text evidence="6">Belongs to the sodium:neurotransmitter symporter (SNF) (TC 2.A.22) family.</text>
</comment>
<dbReference type="RefSeq" id="WP_126758815.1">
    <property type="nucleotide sequence ID" value="NZ_PIPZ01000001.1"/>
</dbReference>
<dbReference type="EMBL" id="PIPZ01000001">
    <property type="protein sequence ID" value="RUO61187.1"/>
    <property type="molecule type" value="Genomic_DNA"/>
</dbReference>
<feature type="transmembrane region" description="Helical" evidence="7">
    <location>
        <begin position="314"/>
        <end position="338"/>
    </location>
</feature>
<feature type="transmembrane region" description="Helical" evidence="7">
    <location>
        <begin position="178"/>
        <end position="200"/>
    </location>
</feature>
<feature type="transmembrane region" description="Helical" evidence="7">
    <location>
        <begin position="350"/>
        <end position="368"/>
    </location>
</feature>
<protein>
    <recommendedName>
        <fullName evidence="6">Transporter</fullName>
    </recommendedName>
</protein>
<dbReference type="InterPro" id="IPR047218">
    <property type="entry name" value="YocR/YhdH-like"/>
</dbReference>
<keyword evidence="5 7" id="KW-0472">Membrane</keyword>
<keyword evidence="2 6" id="KW-0813">Transport</keyword>
<dbReference type="PANTHER" id="PTHR42948:SF1">
    <property type="entry name" value="TRANSPORTER"/>
    <property type="match status" value="1"/>
</dbReference>
<comment type="caution">
    <text evidence="8">The sequence shown here is derived from an EMBL/GenBank/DDBJ whole genome shotgun (WGS) entry which is preliminary data.</text>
</comment>
<comment type="subcellular location">
    <subcellularLocation>
        <location evidence="1">Membrane</location>
        <topology evidence="1">Multi-pass membrane protein</topology>
    </subcellularLocation>
</comment>
<dbReference type="PANTHER" id="PTHR42948">
    <property type="entry name" value="TRANSPORTER"/>
    <property type="match status" value="1"/>
</dbReference>
<organism evidence="8 9">
    <name type="scientific">Pseudidiomarina marina</name>
    <dbReference type="NCBI Taxonomy" id="502366"/>
    <lineage>
        <taxon>Bacteria</taxon>
        <taxon>Pseudomonadati</taxon>
        <taxon>Pseudomonadota</taxon>
        <taxon>Gammaproteobacteria</taxon>
        <taxon>Alteromonadales</taxon>
        <taxon>Idiomarinaceae</taxon>
        <taxon>Pseudidiomarina</taxon>
    </lineage>
</organism>
<evidence type="ECO:0000313" key="9">
    <source>
        <dbReference type="Proteomes" id="UP000288127"/>
    </source>
</evidence>
<feature type="transmembrane region" description="Helical" evidence="7">
    <location>
        <begin position="220"/>
        <end position="247"/>
    </location>
</feature>
<dbReference type="AlphaFoldDB" id="A0A432YJM9"/>
<evidence type="ECO:0000256" key="1">
    <source>
        <dbReference type="ARBA" id="ARBA00004141"/>
    </source>
</evidence>
<dbReference type="Proteomes" id="UP000288127">
    <property type="component" value="Unassembled WGS sequence"/>
</dbReference>
<evidence type="ECO:0000256" key="6">
    <source>
        <dbReference type="RuleBase" id="RU003732"/>
    </source>
</evidence>
<dbReference type="OrthoDB" id="9762833at2"/>
<keyword evidence="3 6" id="KW-0812">Transmembrane</keyword>
<feature type="transmembrane region" description="Helical" evidence="7">
    <location>
        <begin position="98"/>
        <end position="123"/>
    </location>
</feature>
<dbReference type="InterPro" id="IPR000175">
    <property type="entry name" value="Na/ntran_symport"/>
</dbReference>
<evidence type="ECO:0000256" key="5">
    <source>
        <dbReference type="ARBA" id="ARBA00023136"/>
    </source>
</evidence>
<gene>
    <name evidence="8" type="ORF">CWI76_02675</name>
</gene>
<dbReference type="InterPro" id="IPR037272">
    <property type="entry name" value="SNS_sf"/>
</dbReference>